<keyword evidence="3" id="KW-1185">Reference proteome</keyword>
<dbReference type="SUPFAM" id="SSF47598">
    <property type="entry name" value="Ribbon-helix-helix"/>
    <property type="match status" value="1"/>
</dbReference>
<organism evidence="2 3">
    <name type="scientific">Kribbella solani</name>
    <dbReference type="NCBI Taxonomy" id="236067"/>
    <lineage>
        <taxon>Bacteria</taxon>
        <taxon>Bacillati</taxon>
        <taxon>Actinomycetota</taxon>
        <taxon>Actinomycetes</taxon>
        <taxon>Propionibacteriales</taxon>
        <taxon>Kribbellaceae</taxon>
        <taxon>Kribbella</taxon>
    </lineage>
</organism>
<evidence type="ECO:0000259" key="1">
    <source>
        <dbReference type="Pfam" id="PF07878"/>
    </source>
</evidence>
<dbReference type="Proteomes" id="UP000558997">
    <property type="component" value="Unassembled WGS sequence"/>
</dbReference>
<dbReference type="Gene3D" id="1.10.1220.10">
    <property type="entry name" value="Met repressor-like"/>
    <property type="match status" value="1"/>
</dbReference>
<comment type="caution">
    <text evidence="2">The sequence shown here is derived from an EMBL/GenBank/DDBJ whole genome shotgun (WGS) entry which is preliminary data.</text>
</comment>
<gene>
    <name evidence="2" type="ORF">HDA44_007391</name>
</gene>
<evidence type="ECO:0000313" key="2">
    <source>
        <dbReference type="EMBL" id="MBB5983976.1"/>
    </source>
</evidence>
<feature type="domain" description="CopG-like ribbon-helix-helix" evidence="1">
    <location>
        <begin position="1"/>
        <end position="43"/>
    </location>
</feature>
<dbReference type="InterPro" id="IPR010985">
    <property type="entry name" value="Ribbon_hlx_hlx"/>
</dbReference>
<name>A0A841E4K0_9ACTN</name>
<sequence length="57" mass="6295">MVRVTVRFDDDVYERLQAVAEQERRSVNNAVMVLLAEALDARERRGTGGGTGSDTGR</sequence>
<dbReference type="InterPro" id="IPR013321">
    <property type="entry name" value="Arc_rbn_hlx_hlx"/>
</dbReference>
<proteinExistence type="predicted"/>
<dbReference type="Pfam" id="PF07878">
    <property type="entry name" value="RHH_5"/>
    <property type="match status" value="1"/>
</dbReference>
<dbReference type="InterPro" id="IPR012869">
    <property type="entry name" value="RHH_5"/>
</dbReference>
<dbReference type="EMBL" id="JACHNF010000002">
    <property type="protein sequence ID" value="MBB5983976.1"/>
    <property type="molecule type" value="Genomic_DNA"/>
</dbReference>
<dbReference type="AlphaFoldDB" id="A0A841E4K0"/>
<reference evidence="2 3" key="1">
    <citation type="submission" date="2020-08" db="EMBL/GenBank/DDBJ databases">
        <title>Sequencing the genomes of 1000 actinobacteria strains.</title>
        <authorList>
            <person name="Klenk H.-P."/>
        </authorList>
    </citation>
    <scope>NUCLEOTIDE SEQUENCE [LARGE SCALE GENOMIC DNA]</scope>
    <source>
        <strain evidence="2 3">DSM 17294</strain>
    </source>
</reference>
<accession>A0A841E4K0</accession>
<dbReference type="GO" id="GO:0006355">
    <property type="term" value="P:regulation of DNA-templated transcription"/>
    <property type="evidence" value="ECO:0007669"/>
    <property type="project" value="InterPro"/>
</dbReference>
<protein>
    <recommendedName>
        <fullName evidence="1">CopG-like ribbon-helix-helix domain-containing protein</fullName>
    </recommendedName>
</protein>
<dbReference type="RefSeq" id="WP_184844990.1">
    <property type="nucleotide sequence ID" value="NZ_BAAAVN010000031.1"/>
</dbReference>
<evidence type="ECO:0000313" key="3">
    <source>
        <dbReference type="Proteomes" id="UP000558997"/>
    </source>
</evidence>